<dbReference type="Gene3D" id="3.40.50.200">
    <property type="entry name" value="Peptidase S8/S53 domain"/>
    <property type="match status" value="1"/>
</dbReference>
<evidence type="ECO:0000313" key="8">
    <source>
        <dbReference type="EMBL" id="GAA4487244.1"/>
    </source>
</evidence>
<evidence type="ECO:0000256" key="4">
    <source>
        <dbReference type="ARBA" id="ARBA00022825"/>
    </source>
</evidence>
<evidence type="ECO:0000313" key="9">
    <source>
        <dbReference type="Proteomes" id="UP001501183"/>
    </source>
</evidence>
<gene>
    <name evidence="8" type="ORF">GCM10023094_45330</name>
</gene>
<dbReference type="PROSITE" id="PS00138">
    <property type="entry name" value="SUBTILASE_SER"/>
    <property type="match status" value="1"/>
</dbReference>
<dbReference type="InterPro" id="IPR050131">
    <property type="entry name" value="Peptidase_S8_subtilisin-like"/>
</dbReference>
<feature type="active site" description="Charge relay system" evidence="5">
    <location>
        <position position="300"/>
    </location>
</feature>
<dbReference type="SUPFAM" id="SSF52743">
    <property type="entry name" value="Subtilisin-like"/>
    <property type="match status" value="1"/>
</dbReference>
<comment type="similarity">
    <text evidence="1 5">Belongs to the peptidase S8 family.</text>
</comment>
<comment type="caution">
    <text evidence="8">The sequence shown here is derived from an EMBL/GenBank/DDBJ whole genome shotgun (WGS) entry which is preliminary data.</text>
</comment>
<dbReference type="EMBL" id="BAABFB010000066">
    <property type="protein sequence ID" value="GAA4487244.1"/>
    <property type="molecule type" value="Genomic_DNA"/>
</dbReference>
<organism evidence="8 9">
    <name type="scientific">Rhodococcus olei</name>
    <dbReference type="NCBI Taxonomy" id="2161675"/>
    <lineage>
        <taxon>Bacteria</taxon>
        <taxon>Bacillati</taxon>
        <taxon>Actinomycetota</taxon>
        <taxon>Actinomycetes</taxon>
        <taxon>Mycobacteriales</taxon>
        <taxon>Nocardiaceae</taxon>
        <taxon>Rhodococcus</taxon>
    </lineage>
</organism>
<reference evidence="9" key="1">
    <citation type="journal article" date="2019" name="Int. J. Syst. Evol. Microbiol.">
        <title>The Global Catalogue of Microorganisms (GCM) 10K type strain sequencing project: providing services to taxonomists for standard genome sequencing and annotation.</title>
        <authorList>
            <consortium name="The Broad Institute Genomics Platform"/>
            <consortium name="The Broad Institute Genome Sequencing Center for Infectious Disease"/>
            <person name="Wu L."/>
            <person name="Ma J."/>
        </authorList>
    </citation>
    <scope>NUCLEOTIDE SEQUENCE [LARGE SCALE GENOMIC DNA]</scope>
    <source>
        <strain evidence="9">JCM 32206</strain>
    </source>
</reference>
<dbReference type="InterPro" id="IPR000209">
    <property type="entry name" value="Peptidase_S8/S53_dom"/>
</dbReference>
<keyword evidence="4 5" id="KW-0720">Serine protease</keyword>
<protein>
    <submittedName>
        <fullName evidence="8">S8 family peptidase</fullName>
    </submittedName>
</protein>
<dbReference type="PRINTS" id="PR00723">
    <property type="entry name" value="SUBTILISIN"/>
</dbReference>
<feature type="region of interest" description="Disordered" evidence="6">
    <location>
        <begin position="94"/>
        <end position="140"/>
    </location>
</feature>
<feature type="compositionally biased region" description="Pro residues" evidence="6">
    <location>
        <begin position="102"/>
        <end position="119"/>
    </location>
</feature>
<evidence type="ECO:0000256" key="6">
    <source>
        <dbReference type="SAM" id="MobiDB-lite"/>
    </source>
</evidence>
<dbReference type="InterPro" id="IPR036852">
    <property type="entry name" value="Peptidase_S8/S53_dom_sf"/>
</dbReference>
<feature type="active site" description="Charge relay system" evidence="5">
    <location>
        <position position="254"/>
    </location>
</feature>
<dbReference type="RefSeq" id="WP_345350635.1">
    <property type="nucleotide sequence ID" value="NZ_BAABFB010000066.1"/>
</dbReference>
<keyword evidence="3 5" id="KW-0378">Hydrolase</keyword>
<dbReference type="Proteomes" id="UP001501183">
    <property type="component" value="Unassembled WGS sequence"/>
</dbReference>
<evidence type="ECO:0000259" key="7">
    <source>
        <dbReference type="Pfam" id="PF00082"/>
    </source>
</evidence>
<accession>A0ABP8PK50</accession>
<evidence type="ECO:0000256" key="1">
    <source>
        <dbReference type="ARBA" id="ARBA00011073"/>
    </source>
</evidence>
<feature type="active site" description="Charge relay system" evidence="5">
    <location>
        <position position="544"/>
    </location>
</feature>
<keyword evidence="2 5" id="KW-0645">Protease</keyword>
<dbReference type="InterPro" id="IPR015500">
    <property type="entry name" value="Peptidase_S8_subtilisin-rel"/>
</dbReference>
<dbReference type="Pfam" id="PF00082">
    <property type="entry name" value="Peptidase_S8"/>
    <property type="match status" value="1"/>
</dbReference>
<evidence type="ECO:0000256" key="2">
    <source>
        <dbReference type="ARBA" id="ARBA00022670"/>
    </source>
</evidence>
<proteinExistence type="inferred from homology"/>
<feature type="domain" description="Peptidase S8/S53" evidence="7">
    <location>
        <begin position="245"/>
        <end position="583"/>
    </location>
</feature>
<dbReference type="PANTHER" id="PTHR43806">
    <property type="entry name" value="PEPTIDASE S8"/>
    <property type="match status" value="1"/>
</dbReference>
<sequence>MGNDLAVWVDRVLCVLAASEGDAAEVDESRLLALVGARYGYLFGTADRTYVGGEPRWFDETRRALADLESRGLVHTAQWIDLTDEGRDRAAEACRRADEATPPEPSLEPPPPPTTPPPDGLVSPALRSTVAPTSEGVDPEAPIPIMVELNLRYRTGPDKAYERLLTLWRLVGGAEEPVRVTGQYVSGELTSRQICGLEAADGAEIEWADRSIARLWPDFEVHPYIDATASTIKADAAQRSFNCRGDGIVWAVVDSGIDATHAHFQGYHTLDDDSVATLHRDFTGTGDPAVDGALVDEMGHGTHVAGIIAGGLELWDDAKRQVVLAEQRYNIVDPDHPILKPRVVPDPNRLAGMAPRTRLVSLKVLGGAGGPSTRVGRVLQALAYVRAVNAVSDPVLRIHGVNLSLGYEYDAEWEACGRSPMCMEVDKLVRSGVVVVVAAGNSGYVTVNPTFASPRRFSMGMTINDPGNAQRAITVGSTHRDCPHTYGVSYFSSRGPTGDGRRKPDLVAPGDGIMSAAAGAMRAPVVLTPDQEGAAVYVTSRGTSMAAPHVSGAAAAFLSVRHEFIGSPEEVKRVLVESATPLGRDPNCEGGGLVDLMRAMQAV</sequence>
<name>A0ABP8PK50_9NOCA</name>
<keyword evidence="9" id="KW-1185">Reference proteome</keyword>
<evidence type="ECO:0000256" key="5">
    <source>
        <dbReference type="PROSITE-ProRule" id="PRU01240"/>
    </source>
</evidence>
<dbReference type="InterPro" id="IPR023828">
    <property type="entry name" value="Peptidase_S8_Ser-AS"/>
</dbReference>
<dbReference type="InterPro" id="IPR022398">
    <property type="entry name" value="Peptidase_S8_His-AS"/>
</dbReference>
<dbReference type="PROSITE" id="PS00137">
    <property type="entry name" value="SUBTILASE_HIS"/>
    <property type="match status" value="1"/>
</dbReference>
<dbReference type="PANTHER" id="PTHR43806:SF11">
    <property type="entry name" value="CEREVISIN-RELATED"/>
    <property type="match status" value="1"/>
</dbReference>
<dbReference type="PROSITE" id="PS51892">
    <property type="entry name" value="SUBTILASE"/>
    <property type="match status" value="1"/>
</dbReference>
<evidence type="ECO:0000256" key="3">
    <source>
        <dbReference type="ARBA" id="ARBA00022801"/>
    </source>
</evidence>